<keyword evidence="3" id="KW-1185">Reference proteome</keyword>
<feature type="region of interest" description="Disordered" evidence="1">
    <location>
        <begin position="14"/>
        <end position="81"/>
    </location>
</feature>
<dbReference type="AlphaFoldDB" id="A0A2G8SUJ8"/>
<evidence type="ECO:0000313" key="2">
    <source>
        <dbReference type="EMBL" id="PIL37393.1"/>
    </source>
</evidence>
<proteinExistence type="predicted"/>
<dbReference type="Proteomes" id="UP000230002">
    <property type="component" value="Unassembled WGS sequence"/>
</dbReference>
<feature type="compositionally biased region" description="Basic residues" evidence="1">
    <location>
        <begin position="247"/>
        <end position="259"/>
    </location>
</feature>
<dbReference type="OrthoDB" id="2793297at2759"/>
<reference evidence="2 3" key="1">
    <citation type="journal article" date="2015" name="Sci. Rep.">
        <title>Chromosome-level genome map provides insights into diverse defense mechanisms in the medicinal fungus Ganoderma sinense.</title>
        <authorList>
            <person name="Zhu Y."/>
            <person name="Xu J."/>
            <person name="Sun C."/>
            <person name="Zhou S."/>
            <person name="Xu H."/>
            <person name="Nelson D.R."/>
            <person name="Qian J."/>
            <person name="Song J."/>
            <person name="Luo H."/>
            <person name="Xiang L."/>
            <person name="Li Y."/>
            <person name="Xu Z."/>
            <person name="Ji A."/>
            <person name="Wang L."/>
            <person name="Lu S."/>
            <person name="Hayward A."/>
            <person name="Sun W."/>
            <person name="Li X."/>
            <person name="Schwartz D.C."/>
            <person name="Wang Y."/>
            <person name="Chen S."/>
        </authorList>
    </citation>
    <scope>NUCLEOTIDE SEQUENCE [LARGE SCALE GENOMIC DNA]</scope>
    <source>
        <strain evidence="2 3">ZZ0214-1</strain>
    </source>
</reference>
<comment type="caution">
    <text evidence="2">The sequence shown here is derived from an EMBL/GenBank/DDBJ whole genome shotgun (WGS) entry which is preliminary data.</text>
</comment>
<dbReference type="EMBL" id="AYKW01000001">
    <property type="protein sequence ID" value="PIL37393.1"/>
    <property type="molecule type" value="Genomic_DNA"/>
</dbReference>
<accession>A0A2G8SUJ8</accession>
<gene>
    <name evidence="2" type="ORF">GSI_01087</name>
</gene>
<protein>
    <submittedName>
        <fullName evidence="2">Uncharacterized protein</fullName>
    </submittedName>
</protein>
<sequence length="259" mass="27588">MNQNQIAVITSLASPPVTPVQRQTRSGALYAPAEPSQAKQPRKGHPRSGCPNVDPPIPPGSPVDEASGRTKSRTPVSNPGYNVINQQHVNVNFHYHASPNALLALVLPSAPLPEEPDSSDPEPPSPSAVGDLSESGDSTPSEPPNDDHWDLIHALLPEELVAKEHGYAVKVVYPEDSWEDPNQGLFILARDAATLRGTYNRARKAAKSGTSLATIVREESHKSLGDAVETVVDAMAGLDVGGPKPQGSRKPHKSRKNST</sequence>
<evidence type="ECO:0000313" key="3">
    <source>
        <dbReference type="Proteomes" id="UP000230002"/>
    </source>
</evidence>
<organism evidence="2 3">
    <name type="scientific">Ganoderma sinense ZZ0214-1</name>
    <dbReference type="NCBI Taxonomy" id="1077348"/>
    <lineage>
        <taxon>Eukaryota</taxon>
        <taxon>Fungi</taxon>
        <taxon>Dikarya</taxon>
        <taxon>Basidiomycota</taxon>
        <taxon>Agaricomycotina</taxon>
        <taxon>Agaricomycetes</taxon>
        <taxon>Polyporales</taxon>
        <taxon>Polyporaceae</taxon>
        <taxon>Ganoderma</taxon>
    </lineage>
</organism>
<feature type="region of interest" description="Disordered" evidence="1">
    <location>
        <begin position="110"/>
        <end position="148"/>
    </location>
</feature>
<name>A0A2G8SUJ8_9APHY</name>
<feature type="region of interest" description="Disordered" evidence="1">
    <location>
        <begin position="237"/>
        <end position="259"/>
    </location>
</feature>
<evidence type="ECO:0000256" key="1">
    <source>
        <dbReference type="SAM" id="MobiDB-lite"/>
    </source>
</evidence>